<evidence type="ECO:0000259" key="7">
    <source>
        <dbReference type="Pfam" id="PF00441"/>
    </source>
</evidence>
<keyword evidence="3 6" id="KW-0285">Flavoprotein</keyword>
<dbReference type="Gene3D" id="1.20.140.10">
    <property type="entry name" value="Butyryl-CoA Dehydrogenase, subunit A, domain 3"/>
    <property type="match status" value="1"/>
</dbReference>
<comment type="cofactor">
    <cofactor evidence="1 6">
        <name>FAD</name>
        <dbReference type="ChEBI" id="CHEBI:57692"/>
    </cofactor>
</comment>
<dbReference type="Pfam" id="PF00441">
    <property type="entry name" value="Acyl-CoA_dh_1"/>
    <property type="match status" value="1"/>
</dbReference>
<evidence type="ECO:0000313" key="10">
    <source>
        <dbReference type="EMBL" id="MBC8177012.1"/>
    </source>
</evidence>
<evidence type="ECO:0000256" key="1">
    <source>
        <dbReference type="ARBA" id="ARBA00001974"/>
    </source>
</evidence>
<dbReference type="InterPro" id="IPR036250">
    <property type="entry name" value="AcylCo_DH-like_C"/>
</dbReference>
<protein>
    <submittedName>
        <fullName evidence="10">Acyl-CoA/acyl-ACP dehydrogenase</fullName>
    </submittedName>
</protein>
<dbReference type="SUPFAM" id="SSF47203">
    <property type="entry name" value="Acyl-CoA dehydrogenase C-terminal domain-like"/>
    <property type="match status" value="1"/>
</dbReference>
<evidence type="ECO:0000256" key="6">
    <source>
        <dbReference type="RuleBase" id="RU362125"/>
    </source>
</evidence>
<evidence type="ECO:0000259" key="8">
    <source>
        <dbReference type="Pfam" id="PF02770"/>
    </source>
</evidence>
<dbReference type="CDD" id="cd00567">
    <property type="entry name" value="ACAD"/>
    <property type="match status" value="1"/>
</dbReference>
<evidence type="ECO:0000256" key="3">
    <source>
        <dbReference type="ARBA" id="ARBA00022630"/>
    </source>
</evidence>
<dbReference type="Pfam" id="PF02770">
    <property type="entry name" value="Acyl-CoA_dh_M"/>
    <property type="match status" value="1"/>
</dbReference>
<dbReference type="InterPro" id="IPR037069">
    <property type="entry name" value="AcylCoA_DH/ox_N_sf"/>
</dbReference>
<dbReference type="InterPro" id="IPR009100">
    <property type="entry name" value="AcylCoA_DH/oxidase_NM_dom_sf"/>
</dbReference>
<dbReference type="Gene3D" id="2.40.110.10">
    <property type="entry name" value="Butyryl-CoA Dehydrogenase, subunit A, domain 2"/>
    <property type="match status" value="1"/>
</dbReference>
<evidence type="ECO:0000256" key="2">
    <source>
        <dbReference type="ARBA" id="ARBA00009347"/>
    </source>
</evidence>
<proteinExistence type="inferred from homology"/>
<feature type="domain" description="Acyl-CoA dehydrogenase/oxidase N-terminal" evidence="9">
    <location>
        <begin position="6"/>
        <end position="118"/>
    </location>
</feature>
<dbReference type="GO" id="GO:0050660">
    <property type="term" value="F:flavin adenine dinucleotide binding"/>
    <property type="evidence" value="ECO:0007669"/>
    <property type="project" value="InterPro"/>
</dbReference>
<dbReference type="InterPro" id="IPR009075">
    <property type="entry name" value="AcylCo_DH/oxidase_C"/>
</dbReference>
<dbReference type="InterPro" id="IPR046373">
    <property type="entry name" value="Acyl-CoA_Oxase/DH_mid-dom_sf"/>
</dbReference>
<dbReference type="EMBL" id="JACNJD010000180">
    <property type="protein sequence ID" value="MBC8177012.1"/>
    <property type="molecule type" value="Genomic_DNA"/>
</dbReference>
<dbReference type="AlphaFoldDB" id="A0A8J6MXX0"/>
<evidence type="ECO:0000256" key="4">
    <source>
        <dbReference type="ARBA" id="ARBA00022827"/>
    </source>
</evidence>
<feature type="domain" description="Acyl-CoA oxidase/dehydrogenase middle" evidence="8">
    <location>
        <begin position="123"/>
        <end position="215"/>
    </location>
</feature>
<dbReference type="Pfam" id="PF02771">
    <property type="entry name" value="Acyl-CoA_dh_N"/>
    <property type="match status" value="1"/>
</dbReference>
<feature type="domain" description="Acyl-CoA dehydrogenase/oxidase C-terminal" evidence="7">
    <location>
        <begin position="230"/>
        <end position="375"/>
    </location>
</feature>
<comment type="caution">
    <text evidence="10">The sequence shown here is derived from an EMBL/GenBank/DDBJ whole genome shotgun (WGS) entry which is preliminary data.</text>
</comment>
<dbReference type="InterPro" id="IPR013786">
    <property type="entry name" value="AcylCoA_DH/ox_N"/>
</dbReference>
<name>A0A8J6MXX0_9DELT</name>
<dbReference type="PANTHER" id="PTHR43884">
    <property type="entry name" value="ACYL-COA DEHYDROGENASE"/>
    <property type="match status" value="1"/>
</dbReference>
<evidence type="ECO:0000259" key="9">
    <source>
        <dbReference type="Pfam" id="PF02771"/>
    </source>
</evidence>
<dbReference type="GO" id="GO:0003995">
    <property type="term" value="F:acyl-CoA dehydrogenase activity"/>
    <property type="evidence" value="ECO:0007669"/>
    <property type="project" value="TreeGrafter"/>
</dbReference>
<dbReference type="Proteomes" id="UP000650524">
    <property type="component" value="Unassembled WGS sequence"/>
</dbReference>
<evidence type="ECO:0000313" key="11">
    <source>
        <dbReference type="Proteomes" id="UP000650524"/>
    </source>
</evidence>
<keyword evidence="5 6" id="KW-0560">Oxidoreductase</keyword>
<evidence type="ECO:0000256" key="5">
    <source>
        <dbReference type="ARBA" id="ARBA00023002"/>
    </source>
</evidence>
<dbReference type="InterPro" id="IPR006091">
    <property type="entry name" value="Acyl-CoA_Oxase/DH_mid-dom"/>
</dbReference>
<dbReference type="SUPFAM" id="SSF56645">
    <property type="entry name" value="Acyl-CoA dehydrogenase NM domain-like"/>
    <property type="match status" value="1"/>
</dbReference>
<accession>A0A8J6MXX0</accession>
<dbReference type="PANTHER" id="PTHR43884:SF20">
    <property type="entry name" value="ACYL-COA DEHYDROGENASE FADE28"/>
    <property type="match status" value="1"/>
</dbReference>
<organism evidence="10 11">
    <name type="scientific">Candidatus Desulfacyla euxinica</name>
    <dbReference type="NCBI Taxonomy" id="2841693"/>
    <lineage>
        <taxon>Bacteria</taxon>
        <taxon>Deltaproteobacteria</taxon>
        <taxon>Candidatus Desulfacyla</taxon>
    </lineage>
</organism>
<keyword evidence="4 6" id="KW-0274">FAD</keyword>
<sequence>MDFELNEDQRILQKSARDFLKKECPKDLVRNLADTDPGHSTELWQKIAALGWMGLLVPENYDGIGWSFVEQAVLLEEMGYALCPAPFISTTILGAQTLLMSGNEDQKRGILPNIVAGDLILTMALTESDGGCEPSALNLMAVREGDKWVLNGIKLFVPDALTADYILCVARTGDNSSPEKGLTIFLVKTKTKGVNIAPLKTISKDKQYEINFNNVCLKPENIIGPVAGAWPAINAIINMAGLARAAETVGVMRAVLEMTVAYAKERVQFGRPIGSFQAIQHYLADMWVDILGARSLVMKAAWKLATGRPSDKATGMAKIMVGKAGRKTTTTGHRIFGAISFTMEHDLHLYHRRSLANDPTLGNSDFHYEQIAAGLEL</sequence>
<comment type="similarity">
    <text evidence="2 6">Belongs to the acyl-CoA dehydrogenase family.</text>
</comment>
<reference evidence="10 11" key="1">
    <citation type="submission" date="2020-08" db="EMBL/GenBank/DDBJ databases">
        <title>Bridging the membrane lipid divide: bacteria of the FCB group superphylum have the potential to synthesize archaeal ether lipids.</title>
        <authorList>
            <person name="Villanueva L."/>
            <person name="Von Meijenfeldt F.A.B."/>
            <person name="Westbye A.B."/>
            <person name="Yadav S."/>
            <person name="Hopmans E.C."/>
            <person name="Dutilh B.E."/>
            <person name="Sinninghe Damste J.S."/>
        </authorList>
    </citation>
    <scope>NUCLEOTIDE SEQUENCE [LARGE SCALE GENOMIC DNA]</scope>
    <source>
        <strain evidence="10">NIOZ-UU27</strain>
    </source>
</reference>
<dbReference type="Gene3D" id="1.10.540.10">
    <property type="entry name" value="Acyl-CoA dehydrogenase/oxidase, N-terminal domain"/>
    <property type="match status" value="1"/>
</dbReference>
<gene>
    <name evidence="10" type="ORF">H8E19_06360</name>
</gene>